<reference evidence="1" key="1">
    <citation type="submission" date="2023-04" db="EMBL/GenBank/DDBJ databases">
        <title>Sphingomonas sp. MAHUQ-71 isolated from rice field.</title>
        <authorList>
            <person name="Huq M.A."/>
        </authorList>
    </citation>
    <scope>NUCLEOTIDE SEQUENCE</scope>
    <source>
        <strain evidence="1">MAHUQ-71</strain>
    </source>
</reference>
<dbReference type="EMBL" id="JARYGZ010000005">
    <property type="protein sequence ID" value="MDH7640904.1"/>
    <property type="molecule type" value="Genomic_DNA"/>
</dbReference>
<dbReference type="RefSeq" id="WP_281046253.1">
    <property type="nucleotide sequence ID" value="NZ_JARYGZ010000005.1"/>
</dbReference>
<proteinExistence type="predicted"/>
<name>A0ABT6N702_9SPHN</name>
<protein>
    <submittedName>
        <fullName evidence="1">Uncharacterized protein</fullName>
    </submittedName>
</protein>
<gene>
    <name evidence="1" type="ORF">QGN17_19375</name>
</gene>
<keyword evidence="2" id="KW-1185">Reference proteome</keyword>
<dbReference type="Proteomes" id="UP001160625">
    <property type="component" value="Unassembled WGS sequence"/>
</dbReference>
<sequence>MNTVSDAHRRASSAGLIGLQSTIAAATLGWLLLAPPAQGQMLLVPLTGTAIQSLPARALHGETRLIGTGPTPGSLIVEGRRDTLTGLFRHATLVLAVPPGGCRAGASA</sequence>
<accession>A0ABT6N702</accession>
<evidence type="ECO:0000313" key="1">
    <source>
        <dbReference type="EMBL" id="MDH7640904.1"/>
    </source>
</evidence>
<comment type="caution">
    <text evidence="1">The sequence shown here is derived from an EMBL/GenBank/DDBJ whole genome shotgun (WGS) entry which is preliminary data.</text>
</comment>
<evidence type="ECO:0000313" key="2">
    <source>
        <dbReference type="Proteomes" id="UP001160625"/>
    </source>
</evidence>
<organism evidence="1 2">
    <name type="scientific">Sphingomonas oryzagri</name>
    <dbReference type="NCBI Taxonomy" id="3042314"/>
    <lineage>
        <taxon>Bacteria</taxon>
        <taxon>Pseudomonadati</taxon>
        <taxon>Pseudomonadota</taxon>
        <taxon>Alphaproteobacteria</taxon>
        <taxon>Sphingomonadales</taxon>
        <taxon>Sphingomonadaceae</taxon>
        <taxon>Sphingomonas</taxon>
    </lineage>
</organism>